<evidence type="ECO:0000313" key="4">
    <source>
        <dbReference type="Proteomes" id="UP001286313"/>
    </source>
</evidence>
<evidence type="ECO:0000313" key="3">
    <source>
        <dbReference type="EMBL" id="KAK3886634.1"/>
    </source>
</evidence>
<evidence type="ECO:0000256" key="1">
    <source>
        <dbReference type="SAM" id="MobiDB-lite"/>
    </source>
</evidence>
<feature type="region of interest" description="Disordered" evidence="1">
    <location>
        <begin position="82"/>
        <end position="112"/>
    </location>
</feature>
<accession>A0AAE1G530</accession>
<organism evidence="3 4">
    <name type="scientific">Petrolisthes cinctipes</name>
    <name type="common">Flat porcelain crab</name>
    <dbReference type="NCBI Taxonomy" id="88211"/>
    <lineage>
        <taxon>Eukaryota</taxon>
        <taxon>Metazoa</taxon>
        <taxon>Ecdysozoa</taxon>
        <taxon>Arthropoda</taxon>
        <taxon>Crustacea</taxon>
        <taxon>Multicrustacea</taxon>
        <taxon>Malacostraca</taxon>
        <taxon>Eumalacostraca</taxon>
        <taxon>Eucarida</taxon>
        <taxon>Decapoda</taxon>
        <taxon>Pleocyemata</taxon>
        <taxon>Anomura</taxon>
        <taxon>Galatheoidea</taxon>
        <taxon>Porcellanidae</taxon>
        <taxon>Petrolisthes</taxon>
    </lineage>
</organism>
<dbReference type="Proteomes" id="UP001286313">
    <property type="component" value="Unassembled WGS sequence"/>
</dbReference>
<proteinExistence type="predicted"/>
<dbReference type="EMBL" id="JAWQEG010000685">
    <property type="protein sequence ID" value="KAK3886634.1"/>
    <property type="molecule type" value="Genomic_DNA"/>
</dbReference>
<sequence length="112" mass="11643">MFTSLECILDILKENYPNPARSSNAVHTVKEAFNIYKKKCLAKQTTITSFFKSGANTSISNSSTPGTSTGISTLTQACFTSAPADPSISTSSTSSTPAGPKASPAPSTSDDK</sequence>
<dbReference type="AlphaFoldDB" id="A0AAE1G530"/>
<protein>
    <submittedName>
        <fullName evidence="3">Uncharacterized protein</fullName>
    </submittedName>
</protein>
<comment type="caution">
    <text evidence="3">The sequence shown here is derived from an EMBL/GenBank/DDBJ whole genome shotgun (WGS) entry which is preliminary data.</text>
</comment>
<name>A0AAE1G530_PETCI</name>
<evidence type="ECO:0000313" key="2">
    <source>
        <dbReference type="EMBL" id="KAK3886603.1"/>
    </source>
</evidence>
<dbReference type="EMBL" id="JAWQEG010000685">
    <property type="protein sequence ID" value="KAK3886603.1"/>
    <property type="molecule type" value="Genomic_DNA"/>
</dbReference>
<keyword evidence="4" id="KW-1185">Reference proteome</keyword>
<reference evidence="3" key="1">
    <citation type="submission" date="2023-10" db="EMBL/GenBank/DDBJ databases">
        <title>Genome assemblies of two species of porcelain crab, Petrolisthes cinctipes and Petrolisthes manimaculis (Anomura: Porcellanidae).</title>
        <authorList>
            <person name="Angst P."/>
        </authorList>
    </citation>
    <scope>NUCLEOTIDE SEQUENCE</scope>
    <source>
        <strain evidence="3">PB745_01</strain>
        <tissue evidence="3">Gill</tissue>
    </source>
</reference>
<gene>
    <name evidence="2" type="ORF">Pcinc_009251</name>
    <name evidence="3" type="ORF">Pcinc_009281</name>
</gene>